<dbReference type="CDD" id="cd15457">
    <property type="entry name" value="NADAR"/>
    <property type="match status" value="1"/>
</dbReference>
<feature type="compositionally biased region" description="Basic and acidic residues" evidence="1">
    <location>
        <begin position="17"/>
        <end position="28"/>
    </location>
</feature>
<dbReference type="OMA" id="WNAHREA"/>
<feature type="domain" description="NADAR" evidence="2">
    <location>
        <begin position="97"/>
        <end position="279"/>
    </location>
</feature>
<name>W3XN56_PESFW</name>
<reference evidence="4" key="1">
    <citation type="journal article" date="2015" name="BMC Genomics">
        <title>Genomic and transcriptomic analysis of the endophytic fungus Pestalotiopsis fici reveals its lifestyle and high potential for synthesis of natural products.</title>
        <authorList>
            <person name="Wang X."/>
            <person name="Zhang X."/>
            <person name="Liu L."/>
            <person name="Xiang M."/>
            <person name="Wang W."/>
            <person name="Sun X."/>
            <person name="Che Y."/>
            <person name="Guo L."/>
            <person name="Liu G."/>
            <person name="Guo L."/>
            <person name="Wang C."/>
            <person name="Yin W.B."/>
            <person name="Stadler M."/>
            <person name="Zhang X."/>
            <person name="Liu X."/>
        </authorList>
    </citation>
    <scope>NUCLEOTIDE SEQUENCE [LARGE SCALE GENOMIC DNA]</scope>
    <source>
        <strain evidence="4">W106-1 / CGMCC3.15140</strain>
    </source>
</reference>
<evidence type="ECO:0000259" key="2">
    <source>
        <dbReference type="Pfam" id="PF08719"/>
    </source>
</evidence>
<dbReference type="RefSeq" id="XP_007827547.1">
    <property type="nucleotide sequence ID" value="XM_007829356.1"/>
</dbReference>
<dbReference type="HOGENOM" id="CLU_084247_0_1_1"/>
<dbReference type="NCBIfam" id="TIGR02464">
    <property type="entry name" value="ribofla_fusion"/>
    <property type="match status" value="1"/>
</dbReference>
<dbReference type="EMBL" id="KI912109">
    <property type="protein sequence ID" value="ETS86947.1"/>
    <property type="molecule type" value="Genomic_DNA"/>
</dbReference>
<dbReference type="AlphaFoldDB" id="W3XN56"/>
<accession>W3XN56</accession>
<dbReference type="KEGG" id="pfy:PFICI_00775"/>
<dbReference type="Gene3D" id="1.10.357.40">
    <property type="entry name" value="YbiA-like"/>
    <property type="match status" value="1"/>
</dbReference>
<dbReference type="InterPro" id="IPR037238">
    <property type="entry name" value="YbiA-like_sf"/>
</dbReference>
<organism evidence="3 4">
    <name type="scientific">Pestalotiopsis fici (strain W106-1 / CGMCC3.15140)</name>
    <dbReference type="NCBI Taxonomy" id="1229662"/>
    <lineage>
        <taxon>Eukaryota</taxon>
        <taxon>Fungi</taxon>
        <taxon>Dikarya</taxon>
        <taxon>Ascomycota</taxon>
        <taxon>Pezizomycotina</taxon>
        <taxon>Sordariomycetes</taxon>
        <taxon>Xylariomycetidae</taxon>
        <taxon>Amphisphaeriales</taxon>
        <taxon>Sporocadaceae</taxon>
        <taxon>Pestalotiopsis</taxon>
    </lineage>
</organism>
<protein>
    <recommendedName>
        <fullName evidence="2">NADAR domain-containing protein</fullName>
    </recommendedName>
</protein>
<dbReference type="InterPro" id="IPR012816">
    <property type="entry name" value="NADAR"/>
</dbReference>
<evidence type="ECO:0000313" key="3">
    <source>
        <dbReference type="EMBL" id="ETS86947.1"/>
    </source>
</evidence>
<dbReference type="InParanoid" id="W3XN56"/>
<keyword evidence="4" id="KW-1185">Reference proteome</keyword>
<feature type="region of interest" description="Disordered" evidence="1">
    <location>
        <begin position="1"/>
        <end position="90"/>
    </location>
</feature>
<evidence type="ECO:0000313" key="4">
    <source>
        <dbReference type="Proteomes" id="UP000030651"/>
    </source>
</evidence>
<evidence type="ECO:0000256" key="1">
    <source>
        <dbReference type="SAM" id="MobiDB-lite"/>
    </source>
</evidence>
<dbReference type="SUPFAM" id="SSF143990">
    <property type="entry name" value="YbiA-like"/>
    <property type="match status" value="2"/>
</dbReference>
<dbReference type="Pfam" id="PF08719">
    <property type="entry name" value="NADAR"/>
    <property type="match status" value="1"/>
</dbReference>
<dbReference type="eggNOG" id="ENOG502S32Y">
    <property type="taxonomic scope" value="Eukaryota"/>
</dbReference>
<sequence>MARSRKTPKVPGLILADPKHDFNSDSKSKSKKSKKSKSKSKSKPTVEEPTATDAHPPAPVVEPPVSQEPTDSSAPETISREDARTAKNKTSSNKPLYFYRESHPRTGFLSQWFTEPFYDPTDQYRNTYYTAEHFMMYKKAMLFKDANTAAEILAASTPKEAKNLGRAVQGFDEEVWVANREKIVRRANYCKFTFPHGGDDSFGPPVRHWHLGANLDAETIRAPSFRAALLRTGDRHLIEASPFDRIWGIGFREADAESNREHWGENLLGKALMAVRQNFKDEEALVS</sequence>
<feature type="compositionally biased region" description="Polar residues" evidence="1">
    <location>
        <begin position="67"/>
        <end position="76"/>
    </location>
</feature>
<proteinExistence type="predicted"/>
<dbReference type="GeneID" id="19265788"/>
<dbReference type="Proteomes" id="UP000030651">
    <property type="component" value="Unassembled WGS sequence"/>
</dbReference>
<feature type="compositionally biased region" description="Basic residues" evidence="1">
    <location>
        <begin position="29"/>
        <end position="42"/>
    </location>
</feature>
<dbReference type="OrthoDB" id="206452at2759"/>
<gene>
    <name evidence="3" type="ORF">PFICI_00775</name>
</gene>